<accession>A0A0L0EX52</accession>
<dbReference type="Gene3D" id="2.70.98.10">
    <property type="match status" value="1"/>
</dbReference>
<protein>
    <submittedName>
        <fullName evidence="2">Uncharacterized protein</fullName>
    </submittedName>
</protein>
<feature type="chain" id="PRO_5005537809" evidence="1">
    <location>
        <begin position="22"/>
        <end position="121"/>
    </location>
</feature>
<keyword evidence="1" id="KW-0732">Signal</keyword>
<organism evidence="2 3">
    <name type="scientific">Pseudoalteromonas rubra</name>
    <dbReference type="NCBI Taxonomy" id="43658"/>
    <lineage>
        <taxon>Bacteria</taxon>
        <taxon>Pseudomonadati</taxon>
        <taxon>Pseudomonadota</taxon>
        <taxon>Gammaproteobacteria</taxon>
        <taxon>Alteromonadales</taxon>
        <taxon>Pseudoalteromonadaceae</taxon>
        <taxon>Pseudoalteromonas</taxon>
    </lineage>
</organism>
<evidence type="ECO:0000256" key="1">
    <source>
        <dbReference type="SAM" id="SignalP"/>
    </source>
</evidence>
<dbReference type="EMBL" id="LFZX01000006">
    <property type="protein sequence ID" value="KNC68989.1"/>
    <property type="molecule type" value="Genomic_DNA"/>
</dbReference>
<name>A0A0L0EX52_9GAMM</name>
<dbReference type="PROSITE" id="PS51257">
    <property type="entry name" value="PROKAR_LIPOPROTEIN"/>
    <property type="match status" value="1"/>
</dbReference>
<comment type="caution">
    <text evidence="2">The sequence shown here is derived from an EMBL/GenBank/DDBJ whole genome shotgun (WGS) entry which is preliminary data.</text>
</comment>
<proteinExistence type="predicted"/>
<dbReference type="GO" id="GO:0030246">
    <property type="term" value="F:carbohydrate binding"/>
    <property type="evidence" value="ECO:0007669"/>
    <property type="project" value="InterPro"/>
</dbReference>
<reference evidence="3" key="1">
    <citation type="submission" date="2015-07" db="EMBL/GenBank/DDBJ databases">
        <title>Draft genome sequence of a Pseudoalteromonas rubra strain, OCN096, isolated from Kaneohe Bay, Oahu, Hawaii.</title>
        <authorList>
            <person name="Beurmann S."/>
            <person name="Ushijima B."/>
            <person name="Belcaid M."/>
            <person name="Callahan S.M."/>
            <person name="Aeby G.S."/>
        </authorList>
    </citation>
    <scope>NUCLEOTIDE SEQUENCE [LARGE SCALE GENOMIC DNA]</scope>
    <source>
        <strain evidence="3">OCN096</strain>
    </source>
</reference>
<dbReference type="PATRIC" id="fig|43658.6.peg.4929"/>
<evidence type="ECO:0000313" key="2">
    <source>
        <dbReference type="EMBL" id="KNC68989.1"/>
    </source>
</evidence>
<dbReference type="AlphaFoldDB" id="A0A0L0EX52"/>
<feature type="signal peptide" evidence="1">
    <location>
        <begin position="1"/>
        <end position="21"/>
    </location>
</feature>
<evidence type="ECO:0000313" key="3">
    <source>
        <dbReference type="Proteomes" id="UP000036850"/>
    </source>
</evidence>
<gene>
    <name evidence="2" type="ORF">AC626_01800</name>
</gene>
<dbReference type="Proteomes" id="UP000036850">
    <property type="component" value="Unassembled WGS sequence"/>
</dbReference>
<dbReference type="InterPro" id="IPR014718">
    <property type="entry name" value="GH-type_carb-bd"/>
</dbReference>
<sequence length="121" mass="12849">MKQNKVVRHLALVSVSSAILAACGQAPSQSAGTQVSANSNYVTDVVSYVDPLIGTKGPFNHRQAGNVTPGALVPFGMFNFGPEHAYTEDLLAESEGISKKIQQEKKRVPVSQAATIIRLVV</sequence>